<reference evidence="1 2" key="1">
    <citation type="submission" date="2019-09" db="EMBL/GenBank/DDBJ databases">
        <title>Arthrobacter zafarii sp. nov., a moderately thermotolerant and halotolerant actinobacterium isolated from Cholistan desert soil of Pakistan.</title>
        <authorList>
            <person name="Amin A."/>
            <person name="Ahmed I."/>
            <person name="Khalid N."/>
            <person name="Schumann P."/>
            <person name="Busse H.J."/>
            <person name="Khan I.U."/>
            <person name="Li S."/>
            <person name="Li W.J."/>
        </authorList>
    </citation>
    <scope>NUCLEOTIDE SEQUENCE [LARGE SCALE GENOMIC DNA]</scope>
    <source>
        <strain evidence="1 2">NCCP-1664</strain>
    </source>
</reference>
<accession>A0A5A7NTW1</accession>
<organism evidence="1 2">
    <name type="scientific">Zafaria cholistanensis</name>
    <dbReference type="NCBI Taxonomy" id="1682741"/>
    <lineage>
        <taxon>Bacteria</taxon>
        <taxon>Bacillati</taxon>
        <taxon>Actinomycetota</taxon>
        <taxon>Actinomycetes</taxon>
        <taxon>Micrococcales</taxon>
        <taxon>Micrococcaceae</taxon>
        <taxon>Zafaria</taxon>
    </lineage>
</organism>
<evidence type="ECO:0000313" key="2">
    <source>
        <dbReference type="Proteomes" id="UP000325307"/>
    </source>
</evidence>
<proteinExistence type="predicted"/>
<evidence type="ECO:0000313" key="1">
    <source>
        <dbReference type="EMBL" id="GER24223.1"/>
    </source>
</evidence>
<protein>
    <submittedName>
        <fullName evidence="1">Uncharacterized protein</fullName>
    </submittedName>
</protein>
<dbReference type="AlphaFoldDB" id="A0A5A7NTW1"/>
<dbReference type="Proteomes" id="UP000325307">
    <property type="component" value="Unassembled WGS sequence"/>
</dbReference>
<comment type="caution">
    <text evidence="1">The sequence shown here is derived from an EMBL/GenBank/DDBJ whole genome shotgun (WGS) entry which is preliminary data.</text>
</comment>
<dbReference type="EMBL" id="BKDJ01000018">
    <property type="protein sequence ID" value="GER24223.1"/>
    <property type="molecule type" value="Genomic_DNA"/>
</dbReference>
<keyword evidence="2" id="KW-1185">Reference proteome</keyword>
<sequence length="115" mass="11232">MLAHLVLRKRGNDRDEHARGGQRPVHGLLGAGAGGQVGDGRLVAGVGQSVVVVEVVQRVALPAQVAAFPGLAGGVGAAAGARQRSGDVAGQVARGAGAVGSVRVVGVVVLGMFGL</sequence>
<gene>
    <name evidence="1" type="ORF">NCCP1664_27180</name>
</gene>
<name>A0A5A7NTW1_9MICC</name>